<dbReference type="Proteomes" id="UP000028999">
    <property type="component" value="Unassembled WGS sequence"/>
</dbReference>
<evidence type="ECO:0000313" key="2">
    <source>
        <dbReference type="Proteomes" id="UP000028999"/>
    </source>
</evidence>
<evidence type="ECO:0000313" key="1">
    <source>
        <dbReference type="EMBL" id="CDY19701.1"/>
    </source>
</evidence>
<reference evidence="1 2" key="1">
    <citation type="journal article" date="2014" name="Science">
        <title>Plant genetics. Early allopolyploid evolution in the post-Neolithic Brassica napus oilseed genome.</title>
        <authorList>
            <person name="Chalhoub B."/>
            <person name="Denoeud F."/>
            <person name="Liu S."/>
            <person name="Parkin I.A."/>
            <person name="Tang H."/>
            <person name="Wang X."/>
            <person name="Chiquet J."/>
            <person name="Belcram H."/>
            <person name="Tong C."/>
            <person name="Samans B."/>
            <person name="Correa M."/>
            <person name="Da Silva C."/>
            <person name="Just J."/>
            <person name="Falentin C."/>
            <person name="Koh C.S."/>
            <person name="Le Clainche I."/>
            <person name="Bernard M."/>
            <person name="Bento P."/>
            <person name="Noel B."/>
            <person name="Labadie K."/>
            <person name="Alberti A."/>
            <person name="Charles M."/>
            <person name="Arnaud D."/>
            <person name="Guo H."/>
            <person name="Daviaud C."/>
            <person name="Alamery S."/>
            <person name="Jabbari K."/>
            <person name="Zhao M."/>
            <person name="Edger P.P."/>
            <person name="Chelaifa H."/>
            <person name="Tack D."/>
            <person name="Lassalle G."/>
            <person name="Mestiri I."/>
            <person name="Schnel N."/>
            <person name="Le Paslier M.C."/>
            <person name="Fan G."/>
            <person name="Renault V."/>
            <person name="Bayer P.E."/>
            <person name="Golicz A.A."/>
            <person name="Manoli S."/>
            <person name="Lee T.H."/>
            <person name="Thi V.H."/>
            <person name="Chalabi S."/>
            <person name="Hu Q."/>
            <person name="Fan C."/>
            <person name="Tollenaere R."/>
            <person name="Lu Y."/>
            <person name="Battail C."/>
            <person name="Shen J."/>
            <person name="Sidebottom C.H."/>
            <person name="Wang X."/>
            <person name="Canaguier A."/>
            <person name="Chauveau A."/>
            <person name="Berard A."/>
            <person name="Deniot G."/>
            <person name="Guan M."/>
            <person name="Liu Z."/>
            <person name="Sun F."/>
            <person name="Lim Y.P."/>
            <person name="Lyons E."/>
            <person name="Town C.D."/>
            <person name="Bancroft I."/>
            <person name="Wang X."/>
            <person name="Meng J."/>
            <person name="Ma J."/>
            <person name="Pires J.C."/>
            <person name="King G.J."/>
            <person name="Brunel D."/>
            <person name="Delourme R."/>
            <person name="Renard M."/>
            <person name="Aury J.M."/>
            <person name="Adams K.L."/>
            <person name="Batley J."/>
            <person name="Snowdon R.J."/>
            <person name="Tost J."/>
            <person name="Edwards D."/>
            <person name="Zhou Y."/>
            <person name="Hua W."/>
            <person name="Sharpe A.G."/>
            <person name="Paterson A.H."/>
            <person name="Guan C."/>
            <person name="Wincker P."/>
        </authorList>
    </citation>
    <scope>NUCLEOTIDE SEQUENCE [LARGE SCALE GENOMIC DNA]</scope>
    <source>
        <strain evidence="2">cv. Darmor-bzh</strain>
    </source>
</reference>
<organism evidence="1 2">
    <name type="scientific">Brassica napus</name>
    <name type="common">Rape</name>
    <dbReference type="NCBI Taxonomy" id="3708"/>
    <lineage>
        <taxon>Eukaryota</taxon>
        <taxon>Viridiplantae</taxon>
        <taxon>Streptophyta</taxon>
        <taxon>Embryophyta</taxon>
        <taxon>Tracheophyta</taxon>
        <taxon>Spermatophyta</taxon>
        <taxon>Magnoliopsida</taxon>
        <taxon>eudicotyledons</taxon>
        <taxon>Gunneridae</taxon>
        <taxon>Pentapetalae</taxon>
        <taxon>rosids</taxon>
        <taxon>malvids</taxon>
        <taxon>Brassicales</taxon>
        <taxon>Brassicaceae</taxon>
        <taxon>Brassiceae</taxon>
        <taxon>Brassica</taxon>
    </lineage>
</organism>
<accession>A0A078G300</accession>
<gene>
    <name evidence="1" type="primary">BnaC09g29570D</name>
    <name evidence="1" type="ORF">GSBRNA2T00009431001</name>
</gene>
<dbReference type="EMBL" id="LK032099">
    <property type="protein sequence ID" value="CDY19701.1"/>
    <property type="molecule type" value="Genomic_DNA"/>
</dbReference>
<name>A0A078G300_BRANA</name>
<protein>
    <submittedName>
        <fullName evidence="1">BnaC09g29570D protein</fullName>
    </submittedName>
</protein>
<sequence length="100" mass="12060">MFLDEIATIQFSSYLVSEDPPKFSHFCFCFPRGIGVTYDGWKMDVYHRRRWRFRLCDCDRHRLSSFLLLDACDCFCGCLLWRELEILEYKKVPRNPNHPT</sequence>
<keyword evidence="2" id="KW-1185">Reference proteome</keyword>
<dbReference type="PaxDb" id="3708-A0A078G300"/>
<proteinExistence type="predicted"/>
<dbReference type="OMA" id="GCLLWRE"/>
<dbReference type="Gramene" id="CDY19701">
    <property type="protein sequence ID" value="CDY19701"/>
    <property type="gene ID" value="GSBRNA2T00009431001"/>
</dbReference>
<dbReference type="AlphaFoldDB" id="A0A078G300"/>